<keyword evidence="12" id="KW-1185">Reference proteome</keyword>
<dbReference type="Proteomes" id="UP001159427">
    <property type="component" value="Unassembled WGS sequence"/>
</dbReference>
<evidence type="ECO:0000256" key="10">
    <source>
        <dbReference type="RuleBase" id="RU003500"/>
    </source>
</evidence>
<keyword evidence="9" id="KW-0449">Lipoprotein</keyword>
<dbReference type="SMART" id="SM00097">
    <property type="entry name" value="WNT1"/>
    <property type="match status" value="1"/>
</dbReference>
<evidence type="ECO:0000256" key="6">
    <source>
        <dbReference type="ARBA" id="ARBA00022687"/>
    </source>
</evidence>
<dbReference type="Pfam" id="PF00110">
    <property type="entry name" value="wnt"/>
    <property type="match status" value="1"/>
</dbReference>
<proteinExistence type="inferred from homology"/>
<name>A0ABN8QV02_9CNID</name>
<gene>
    <name evidence="11" type="ORF">PEVE_00006859</name>
</gene>
<evidence type="ECO:0000313" key="12">
    <source>
        <dbReference type="Proteomes" id="UP001159427"/>
    </source>
</evidence>
<keyword evidence="4" id="KW-0964">Secreted</keyword>
<dbReference type="PANTHER" id="PTHR12027:SF72">
    <property type="entry name" value="PROTEIN WNT-6"/>
    <property type="match status" value="1"/>
</dbReference>
<keyword evidence="8" id="KW-0325">Glycoprotein</keyword>
<dbReference type="EMBL" id="CALNXI010001450">
    <property type="protein sequence ID" value="CAH3169370.1"/>
    <property type="molecule type" value="Genomic_DNA"/>
</dbReference>
<keyword evidence="5" id="KW-0272">Extracellular matrix</keyword>
<dbReference type="InterPro" id="IPR005817">
    <property type="entry name" value="Wnt"/>
</dbReference>
<dbReference type="PRINTS" id="PR01349">
    <property type="entry name" value="WNTPROTEIN"/>
</dbReference>
<evidence type="ECO:0000256" key="1">
    <source>
        <dbReference type="ARBA" id="ARBA00004498"/>
    </source>
</evidence>
<keyword evidence="7" id="KW-1015">Disulfide bond</keyword>
<dbReference type="Gene3D" id="3.30.2460.20">
    <property type="match status" value="1"/>
</dbReference>
<evidence type="ECO:0000256" key="7">
    <source>
        <dbReference type="ARBA" id="ARBA00023157"/>
    </source>
</evidence>
<organism evidence="11 12">
    <name type="scientific">Porites evermanni</name>
    <dbReference type="NCBI Taxonomy" id="104178"/>
    <lineage>
        <taxon>Eukaryota</taxon>
        <taxon>Metazoa</taxon>
        <taxon>Cnidaria</taxon>
        <taxon>Anthozoa</taxon>
        <taxon>Hexacorallia</taxon>
        <taxon>Scleractinia</taxon>
        <taxon>Fungiina</taxon>
        <taxon>Poritidae</taxon>
        <taxon>Porites</taxon>
    </lineage>
</organism>
<reference evidence="11 12" key="1">
    <citation type="submission" date="2022-05" db="EMBL/GenBank/DDBJ databases">
        <authorList>
            <consortium name="Genoscope - CEA"/>
            <person name="William W."/>
        </authorList>
    </citation>
    <scope>NUCLEOTIDE SEQUENCE [LARGE SCALE GENOMIC DNA]</scope>
</reference>
<keyword evidence="6 10" id="KW-0879">Wnt signaling pathway</keyword>
<evidence type="ECO:0000313" key="11">
    <source>
        <dbReference type="EMBL" id="CAH3169370.1"/>
    </source>
</evidence>
<dbReference type="InterPro" id="IPR043158">
    <property type="entry name" value="Wnt_C"/>
</dbReference>
<dbReference type="CDD" id="cd19338">
    <property type="entry name" value="Wnt_Wnt6"/>
    <property type="match status" value="1"/>
</dbReference>
<protein>
    <recommendedName>
        <fullName evidence="10">Protein Wnt</fullName>
    </recommendedName>
</protein>
<evidence type="ECO:0000256" key="9">
    <source>
        <dbReference type="ARBA" id="ARBA00023288"/>
    </source>
</evidence>
<dbReference type="PANTHER" id="PTHR12027">
    <property type="entry name" value="WNT RELATED"/>
    <property type="match status" value="1"/>
</dbReference>
<evidence type="ECO:0000256" key="3">
    <source>
        <dbReference type="ARBA" id="ARBA00022473"/>
    </source>
</evidence>
<sequence length="373" mass="42382">MKLRLPSLFLFVIYSSNVIAIWWSLETSLQQDPNSVCKKTQSFFQRTADFCKSKPKLISTFLAGMKTSVDECQWQFRNRRWNCTTSRNSIKGILRYDYRETAFIYAITSAGATFSVTRACRMGQLSNCGCRKPKRKVAASSQVLNNNLIATQPRNVYPARDNMNNIPNQVFPGENNEFEWGGCSDNIYYGYTISKQLMAKNRGKDGRSMVIEHNNEAGRLAVKRYMQRECKCHGLSGSCAVKTCWQKMPHFRDVGDRLKARFNGAIKVLISNKGDRLIKEGETIKPQTELDLVYNTDSPDFCKADHYLGSLGTTGRQCNDTSMGVGGCKLLCCGRGAQVKKMVITENCKCHFLWCCRVKCKKCHREMEVHTCL</sequence>
<comment type="function">
    <text evidence="10">Ligand for members of the frizzled family of seven transmembrane receptors.</text>
</comment>
<evidence type="ECO:0000256" key="4">
    <source>
        <dbReference type="ARBA" id="ARBA00022525"/>
    </source>
</evidence>
<accession>A0ABN8QV02</accession>
<comment type="caution">
    <text evidence="11">The sequence shown here is derived from an EMBL/GenBank/DDBJ whole genome shotgun (WGS) entry which is preliminary data.</text>
</comment>
<dbReference type="InterPro" id="IPR018161">
    <property type="entry name" value="Wnt_CS"/>
</dbReference>
<evidence type="ECO:0000256" key="5">
    <source>
        <dbReference type="ARBA" id="ARBA00022530"/>
    </source>
</evidence>
<comment type="subcellular location">
    <subcellularLocation>
        <location evidence="1 10">Secreted</location>
        <location evidence="1 10">Extracellular space</location>
        <location evidence="1 10">Extracellular matrix</location>
    </subcellularLocation>
</comment>
<evidence type="ECO:0000256" key="2">
    <source>
        <dbReference type="ARBA" id="ARBA00005683"/>
    </source>
</evidence>
<dbReference type="InterPro" id="IPR009143">
    <property type="entry name" value="Wnt6"/>
</dbReference>
<evidence type="ECO:0000256" key="8">
    <source>
        <dbReference type="ARBA" id="ARBA00023180"/>
    </source>
</evidence>
<keyword evidence="3 10" id="KW-0217">Developmental protein</keyword>
<dbReference type="PROSITE" id="PS00246">
    <property type="entry name" value="WNT1"/>
    <property type="match status" value="1"/>
</dbReference>
<comment type="similarity">
    <text evidence="2 10">Belongs to the Wnt family.</text>
</comment>